<evidence type="ECO:0000313" key="2">
    <source>
        <dbReference type="Proteomes" id="UP000017837"/>
    </source>
</evidence>
<comment type="caution">
    <text evidence="1">The sequence shown here is derived from an EMBL/GenBank/DDBJ whole genome shotgun (WGS) entry which is preliminary data.</text>
</comment>
<reference evidence="1 2" key="1">
    <citation type="journal article" date="2014" name="Nature">
        <title>Sequential evolution of bacterial morphology by co-option of a developmental regulator.</title>
        <authorList>
            <person name="Jiang C."/>
            <person name="Brown P.J."/>
            <person name="Ducret A."/>
            <person name="Brun Y.V."/>
        </authorList>
    </citation>
    <scope>NUCLEOTIDE SEQUENCE [LARGE SCALE GENOMIC DNA]</scope>
    <source>
        <strain evidence="1 2">DSM 16100</strain>
    </source>
</reference>
<dbReference type="AlphaFoldDB" id="V4RSN8"/>
<gene>
    <name evidence="1" type="ORF">ABENE_03570</name>
</gene>
<keyword evidence="2" id="KW-1185">Reference proteome</keyword>
<protein>
    <submittedName>
        <fullName evidence="1">Uncharacterized protein</fullName>
    </submittedName>
</protein>
<dbReference type="Proteomes" id="UP000017837">
    <property type="component" value="Unassembled WGS sequence"/>
</dbReference>
<dbReference type="EMBL" id="AWGB01000005">
    <property type="protein sequence ID" value="ESQ94183.1"/>
    <property type="molecule type" value="Genomic_DNA"/>
</dbReference>
<evidence type="ECO:0000313" key="1">
    <source>
        <dbReference type="EMBL" id="ESQ94183.1"/>
    </source>
</evidence>
<name>V4RSN8_9CAUL</name>
<accession>V4RSN8</accession>
<proteinExistence type="predicted"/>
<sequence length="48" mass="5390">MIVRGLYKAAKKIGLRETQRSVLQYVSSVSQEDGLLQPLKKVSAMRRG</sequence>
<organism evidence="1 2">
    <name type="scientific">Asticcacaulis benevestitus DSM 16100 = ATCC BAA-896</name>
    <dbReference type="NCBI Taxonomy" id="1121022"/>
    <lineage>
        <taxon>Bacteria</taxon>
        <taxon>Pseudomonadati</taxon>
        <taxon>Pseudomonadota</taxon>
        <taxon>Alphaproteobacteria</taxon>
        <taxon>Caulobacterales</taxon>
        <taxon>Caulobacteraceae</taxon>
        <taxon>Asticcacaulis</taxon>
    </lineage>
</organism>